<dbReference type="Gene3D" id="3.40.50.1980">
    <property type="entry name" value="Nitrogenase molybdenum iron protein domain"/>
    <property type="match status" value="2"/>
</dbReference>
<dbReference type="PANTHER" id="PTHR30535:SF35">
    <property type="entry name" value="PERIPLASMIC BINDING PROTEIN"/>
    <property type="match status" value="1"/>
</dbReference>
<evidence type="ECO:0000259" key="2">
    <source>
        <dbReference type="PROSITE" id="PS50983"/>
    </source>
</evidence>
<protein>
    <submittedName>
        <fullName evidence="3">ABC transporter substrate-binding protein</fullName>
    </submittedName>
</protein>
<dbReference type="SUPFAM" id="SSF53807">
    <property type="entry name" value="Helical backbone' metal receptor"/>
    <property type="match status" value="1"/>
</dbReference>
<reference evidence="3 4" key="1">
    <citation type="submission" date="2020-12" db="EMBL/GenBank/DDBJ databases">
        <title>Bacterial novel species Pedobacter sp. SD-b isolated from soil.</title>
        <authorList>
            <person name="Jung H.-Y."/>
        </authorList>
    </citation>
    <scope>NUCLEOTIDE SEQUENCE [LARGE SCALE GENOMIC DNA]</scope>
    <source>
        <strain evidence="3 4">SD-b</strain>
    </source>
</reference>
<dbReference type="Proteomes" id="UP000660024">
    <property type="component" value="Unassembled WGS sequence"/>
</dbReference>
<dbReference type="Pfam" id="PF01497">
    <property type="entry name" value="Peripla_BP_2"/>
    <property type="match status" value="1"/>
</dbReference>
<organism evidence="3 4">
    <name type="scientific">Pedobacter segetis</name>
    <dbReference type="NCBI Taxonomy" id="2793069"/>
    <lineage>
        <taxon>Bacteria</taxon>
        <taxon>Pseudomonadati</taxon>
        <taxon>Bacteroidota</taxon>
        <taxon>Sphingobacteriia</taxon>
        <taxon>Sphingobacteriales</taxon>
        <taxon>Sphingobacteriaceae</taxon>
        <taxon>Pedobacter</taxon>
    </lineage>
</organism>
<proteinExistence type="predicted"/>
<gene>
    <name evidence="3" type="ORF">I5M32_08095</name>
</gene>
<keyword evidence="1" id="KW-0732">Signal</keyword>
<keyword evidence="4" id="KW-1185">Reference proteome</keyword>
<comment type="caution">
    <text evidence="3">The sequence shown here is derived from an EMBL/GenBank/DDBJ whole genome shotgun (WGS) entry which is preliminary data.</text>
</comment>
<dbReference type="InterPro" id="IPR054828">
    <property type="entry name" value="Vit_B12_bind_prot"/>
</dbReference>
<evidence type="ECO:0000256" key="1">
    <source>
        <dbReference type="ARBA" id="ARBA00022729"/>
    </source>
</evidence>
<accession>A0ABS1BJ44</accession>
<feature type="domain" description="Fe/B12 periplasmic-binding" evidence="2">
    <location>
        <begin position="22"/>
        <end position="262"/>
    </location>
</feature>
<dbReference type="PROSITE" id="PS50983">
    <property type="entry name" value="FE_B12_PBP"/>
    <property type="match status" value="1"/>
</dbReference>
<dbReference type="InterPro" id="IPR050902">
    <property type="entry name" value="ABC_Transporter_SBP"/>
</dbReference>
<dbReference type="PANTHER" id="PTHR30535">
    <property type="entry name" value="VITAMIN B12-BINDING PROTEIN"/>
    <property type="match status" value="1"/>
</dbReference>
<dbReference type="RefSeq" id="WP_200585731.1">
    <property type="nucleotide sequence ID" value="NZ_JAEHFY010000010.1"/>
</dbReference>
<evidence type="ECO:0000313" key="4">
    <source>
        <dbReference type="Proteomes" id="UP000660024"/>
    </source>
</evidence>
<name>A0ABS1BJ44_9SPHI</name>
<sequence length="262" mass="30259">MKLKTFKDQLGKEVTINFPPIKIISLVPSQTELLFDLGLSEEIIGITKFCIHPKDKFKTTTKIGGTKKIDIKKIRALNPDLIIGNKEENQKQDIETLTKEFPVWMSDIYNLKDALEMIISIGEMTNKNEEASVIKNQIKLNFQNLATKNDSLKKALYFIWESPKMVVGNQTFINEMLKYCGLTNIIEEKRYPELAQEQLKALNPEVVLLSSEPYPFKTKHVKQFQNMWPKAIIKLVDGEMFSWYGSRLLKAAFYFQKLSKSL</sequence>
<dbReference type="NCBIfam" id="NF038402">
    <property type="entry name" value="TroA_like"/>
    <property type="match status" value="1"/>
</dbReference>
<dbReference type="InterPro" id="IPR002491">
    <property type="entry name" value="ABC_transptr_periplasmic_BD"/>
</dbReference>
<dbReference type="EMBL" id="JAEHFY010000010">
    <property type="protein sequence ID" value="MBK0382918.1"/>
    <property type="molecule type" value="Genomic_DNA"/>
</dbReference>
<evidence type="ECO:0000313" key="3">
    <source>
        <dbReference type="EMBL" id="MBK0382918.1"/>
    </source>
</evidence>